<dbReference type="AlphaFoldDB" id="A0A914C6E1"/>
<evidence type="ECO:0000256" key="3">
    <source>
        <dbReference type="ARBA" id="ARBA00023163"/>
    </source>
</evidence>
<keyword evidence="2" id="KW-0805">Transcription regulation</keyword>
<keyword evidence="6" id="KW-1185">Reference proteome</keyword>
<dbReference type="Gene3D" id="1.10.565.10">
    <property type="entry name" value="Retinoid X Receptor"/>
    <property type="match status" value="1"/>
</dbReference>
<accession>A0A914C6E1</accession>
<evidence type="ECO:0000259" key="5">
    <source>
        <dbReference type="Pfam" id="PF00104"/>
    </source>
</evidence>
<evidence type="ECO:0000313" key="6">
    <source>
        <dbReference type="Proteomes" id="UP000887540"/>
    </source>
</evidence>
<dbReference type="PANTHER" id="PTHR45886">
    <property type="entry name" value="NUCLEAR HORMONE RECEPTOR FAMILY-RELATED-RELATED"/>
    <property type="match status" value="1"/>
</dbReference>
<evidence type="ECO:0000256" key="4">
    <source>
        <dbReference type="ARBA" id="ARBA00023170"/>
    </source>
</evidence>
<comment type="similarity">
    <text evidence="1">Belongs to the nuclear hormone receptor family.</text>
</comment>
<protein>
    <submittedName>
        <fullName evidence="7">NR LBD domain-containing protein</fullName>
    </submittedName>
</protein>
<dbReference type="Proteomes" id="UP000887540">
    <property type="component" value="Unplaced"/>
</dbReference>
<dbReference type="Pfam" id="PF00104">
    <property type="entry name" value="Hormone_recep"/>
    <property type="match status" value="1"/>
</dbReference>
<dbReference type="SUPFAM" id="SSF48508">
    <property type="entry name" value="Nuclear receptor ligand-binding domain"/>
    <property type="match status" value="1"/>
</dbReference>
<proteinExistence type="inferred from homology"/>
<dbReference type="InterPro" id="IPR000536">
    <property type="entry name" value="Nucl_hrmn_rcpt_lig-bd"/>
</dbReference>
<reference evidence="7" key="1">
    <citation type="submission" date="2022-11" db="UniProtKB">
        <authorList>
            <consortium name="WormBaseParasite"/>
        </authorList>
    </citation>
    <scope>IDENTIFICATION</scope>
</reference>
<name>A0A914C6E1_9BILA</name>
<dbReference type="InterPro" id="IPR035500">
    <property type="entry name" value="NHR-like_dom_sf"/>
</dbReference>
<sequence>MYKANNIIEMFQRFIEHTPIVPIEILEELYIRILEPLKRINLTEKEYVLLKTLIYCYNALTDLSEYARSILQKQADKYSQLLLRYLQLEHGEIKGAQKYAEVISLMGTFFAIAEKHRQVFLLQRLTRECIRKEIYMNQRPKLVEEIMHLK</sequence>
<dbReference type="PANTHER" id="PTHR45886:SF18">
    <property type="entry name" value="NR LBD DOMAIN-CONTAINING PROTEIN-RELATED"/>
    <property type="match status" value="1"/>
</dbReference>
<dbReference type="WBParaSite" id="ACRNAN_Path_390.g1486.t1">
    <property type="protein sequence ID" value="ACRNAN_Path_390.g1486.t1"/>
    <property type="gene ID" value="ACRNAN_Path_390.g1486"/>
</dbReference>
<keyword evidence="4" id="KW-0675">Receptor</keyword>
<feature type="domain" description="NR LBD" evidence="5">
    <location>
        <begin position="27"/>
        <end position="122"/>
    </location>
</feature>
<keyword evidence="3" id="KW-0804">Transcription</keyword>
<evidence type="ECO:0000256" key="1">
    <source>
        <dbReference type="ARBA" id="ARBA00005993"/>
    </source>
</evidence>
<organism evidence="6 7">
    <name type="scientific">Acrobeloides nanus</name>
    <dbReference type="NCBI Taxonomy" id="290746"/>
    <lineage>
        <taxon>Eukaryota</taxon>
        <taxon>Metazoa</taxon>
        <taxon>Ecdysozoa</taxon>
        <taxon>Nematoda</taxon>
        <taxon>Chromadorea</taxon>
        <taxon>Rhabditida</taxon>
        <taxon>Tylenchina</taxon>
        <taxon>Cephalobomorpha</taxon>
        <taxon>Cephaloboidea</taxon>
        <taxon>Cephalobidae</taxon>
        <taxon>Acrobeloides</taxon>
    </lineage>
</organism>
<evidence type="ECO:0000256" key="2">
    <source>
        <dbReference type="ARBA" id="ARBA00023015"/>
    </source>
</evidence>
<evidence type="ECO:0000313" key="7">
    <source>
        <dbReference type="WBParaSite" id="ACRNAN_Path_390.g1486.t1"/>
    </source>
</evidence>